<feature type="non-terminal residue" evidence="1">
    <location>
        <position position="287"/>
    </location>
</feature>
<reference evidence="1 2" key="1">
    <citation type="journal article" date="2020" name="Biotechnol. Biofuels">
        <title>New insights from the biogas microbiome by comprehensive genome-resolved metagenomics of nearly 1600 species originating from multiple anaerobic digesters.</title>
        <authorList>
            <person name="Campanaro S."/>
            <person name="Treu L."/>
            <person name="Rodriguez-R L.M."/>
            <person name="Kovalovszki A."/>
            <person name="Ziels R.M."/>
            <person name="Maus I."/>
            <person name="Zhu X."/>
            <person name="Kougias P.G."/>
            <person name="Basile A."/>
            <person name="Luo G."/>
            <person name="Schluter A."/>
            <person name="Konstantinidis K.T."/>
            <person name="Angelidaki I."/>
        </authorList>
    </citation>
    <scope>NUCLEOTIDE SEQUENCE [LARGE SCALE GENOMIC DNA]</scope>
    <source>
        <strain evidence="1">AS27yjCOA_65</strain>
    </source>
</reference>
<evidence type="ECO:0000313" key="1">
    <source>
        <dbReference type="EMBL" id="NMC62505.1"/>
    </source>
</evidence>
<accession>A0A7X9IL11</accession>
<evidence type="ECO:0000313" key="2">
    <source>
        <dbReference type="Proteomes" id="UP000524246"/>
    </source>
</evidence>
<comment type="caution">
    <text evidence="1">The sequence shown here is derived from an EMBL/GenBank/DDBJ whole genome shotgun (WGS) entry which is preliminary data.</text>
</comment>
<dbReference type="AlphaFoldDB" id="A0A7X9IL11"/>
<dbReference type="EMBL" id="JAAZON010000208">
    <property type="protein sequence ID" value="NMC62505.1"/>
    <property type="molecule type" value="Genomic_DNA"/>
</dbReference>
<name>A0A7X9IL11_9DELT</name>
<protein>
    <submittedName>
        <fullName evidence="1">Uncharacterized protein</fullName>
    </submittedName>
</protein>
<dbReference type="Proteomes" id="UP000524246">
    <property type="component" value="Unassembled WGS sequence"/>
</dbReference>
<gene>
    <name evidence="1" type="ORF">GYA55_04985</name>
</gene>
<organism evidence="1 2">
    <name type="scientific">SAR324 cluster bacterium</name>
    <dbReference type="NCBI Taxonomy" id="2024889"/>
    <lineage>
        <taxon>Bacteria</taxon>
        <taxon>Deltaproteobacteria</taxon>
        <taxon>SAR324 cluster</taxon>
    </lineage>
</organism>
<sequence length="287" mass="31779">MNLRLVEKIVLWLVFLVSFSSRLCFALPFSAETTTRESVPRVPYPLPTPQQLYDDSYELTFQKLSNGQIFLAFVSKDPAADNYYDDENVYREGACVNDGGLRHVYWLDRASGGSARCIDVNLRTGTPTPSDRDAFNPKIGGAGHESGRYVAFESDSEILIPPTPTPNPSITPTATPNGYVPPALEKQIFIHDRKWEHTTLSTGKCTFSESEGFIPNGPSYISRISRDGSHILFSSEATNIIDNLQPVCTDSNGPIADVFDRNGANCVTGTFGPCYTSVVYDRYHYHA</sequence>
<proteinExistence type="predicted"/>